<dbReference type="SUPFAM" id="SSF54593">
    <property type="entry name" value="Glyoxalase/Bleomycin resistance protein/Dihydroxybiphenyl dioxygenase"/>
    <property type="match status" value="1"/>
</dbReference>
<gene>
    <name evidence="2" type="ORF">RM780_23570</name>
</gene>
<evidence type="ECO:0000313" key="2">
    <source>
        <dbReference type="EMBL" id="MDT0309909.1"/>
    </source>
</evidence>
<evidence type="ECO:0000313" key="3">
    <source>
        <dbReference type="Proteomes" id="UP001183388"/>
    </source>
</evidence>
<dbReference type="RefSeq" id="WP_311632880.1">
    <property type="nucleotide sequence ID" value="NZ_JAVREN010000050.1"/>
</dbReference>
<proteinExistence type="predicted"/>
<keyword evidence="3" id="KW-1185">Reference proteome</keyword>
<dbReference type="Gene3D" id="3.10.180.10">
    <property type="entry name" value="2,3-Dihydroxybiphenyl 1,2-Dioxygenase, domain 1"/>
    <property type="match status" value="1"/>
</dbReference>
<comment type="caution">
    <text evidence="2">The sequence shown here is derived from an EMBL/GenBank/DDBJ whole genome shotgun (WGS) entry which is preliminary data.</text>
</comment>
<protein>
    <submittedName>
        <fullName evidence="2">VOC family protein</fullName>
    </submittedName>
</protein>
<sequence>MTAPPARFKDLAMDAVDHQALADWWCAVLGYERRAAAGGGEVPAHWPVAIHDPSGQGPLIWFNPVPEPKSAKNRVHFDVWADTGALLARGARLLRRRDGGLDWDVLADPEGNEFCAFTPEPGPVVRPSVR</sequence>
<dbReference type="Pfam" id="PF18029">
    <property type="entry name" value="Glyoxalase_6"/>
    <property type="match status" value="1"/>
</dbReference>
<organism evidence="2 3">
    <name type="scientific">Streptomyces boetiae</name>
    <dbReference type="NCBI Taxonomy" id="3075541"/>
    <lineage>
        <taxon>Bacteria</taxon>
        <taxon>Bacillati</taxon>
        <taxon>Actinomycetota</taxon>
        <taxon>Actinomycetes</taxon>
        <taxon>Kitasatosporales</taxon>
        <taxon>Streptomycetaceae</taxon>
        <taxon>Streptomyces</taxon>
    </lineage>
</organism>
<dbReference type="InterPro" id="IPR029068">
    <property type="entry name" value="Glyas_Bleomycin-R_OHBP_Dase"/>
</dbReference>
<dbReference type="InterPro" id="IPR041581">
    <property type="entry name" value="Glyoxalase_6"/>
</dbReference>
<reference evidence="3" key="1">
    <citation type="submission" date="2023-07" db="EMBL/GenBank/DDBJ databases">
        <title>30 novel species of actinomycetes from the DSMZ collection.</title>
        <authorList>
            <person name="Nouioui I."/>
        </authorList>
    </citation>
    <scope>NUCLEOTIDE SEQUENCE [LARGE SCALE GENOMIC DNA]</scope>
    <source>
        <strain evidence="3">DSM 44917</strain>
    </source>
</reference>
<dbReference type="PANTHER" id="PTHR35908">
    <property type="entry name" value="HYPOTHETICAL FUSION PROTEIN"/>
    <property type="match status" value="1"/>
</dbReference>
<evidence type="ECO:0000259" key="1">
    <source>
        <dbReference type="Pfam" id="PF18029"/>
    </source>
</evidence>
<feature type="domain" description="Glyoxalase-like" evidence="1">
    <location>
        <begin position="11"/>
        <end position="116"/>
    </location>
</feature>
<name>A0ABU2LEB6_9ACTN</name>
<dbReference type="Proteomes" id="UP001183388">
    <property type="component" value="Unassembled WGS sequence"/>
</dbReference>
<dbReference type="PANTHER" id="PTHR35908:SF1">
    <property type="entry name" value="CONSERVED PROTEIN"/>
    <property type="match status" value="1"/>
</dbReference>
<dbReference type="EMBL" id="JAVREN010000050">
    <property type="protein sequence ID" value="MDT0309909.1"/>
    <property type="molecule type" value="Genomic_DNA"/>
</dbReference>
<accession>A0ABU2LEB6</accession>